<sequence>MLEVFLLSDMARCTLVEFKFLEPVHHHKLHTPNSTSKGRKLMTGISLQTIPKGSVDLETRLLKSSASYEPYQKTRVQELVDALHECAVNGLLKEAKAAHGLVLKCGFTNDNVLVLLNHVMHAYSKCLDFRLARSVFNTMSCKNVFSWTVMIEGSINNGLLYDGYKYFWEMQQCGRQLDAFAYAVILQLCIGLDRLDLAEMMHAQIVIKGFASHVFVSTSLLTMYAKLGKVEESLKIFNTMNEHNEVSWNAMISGFTANGHYLEAFNHFLMMIKCGFTPDMYSLISVLKAVGMVGDVAKGKQVHKYVSELNLESNIRVGTALIDMYSRCGALSDAHSVFYQNFSNCWLNMPWNAMIGGYARCKYSQEALQLYVEMCKKNIKSDVYTYCSVFDAIADLKCSRFLREVHGKLLKFGDDLMQLSIDNAIADAYSNCMFLEDARKVFGMMKDRDLLSWTTLVGAYSRYSDWEGALLVFSQMGEEGFLPNQFTLSTVLIACAGLCYLELGEQLHGLIYKTGLDGDSCVHSALIDMYAKCGSIAVARKVFDCISTPDVVSWTAIISGYAHHGLVADALQLFRRMEILEVRPTSVTLLCILFACSHTGMVEEGLEYFWSVKGKYSLEPKMEHYACIIDLLGRVGCLDEAFEFIKAMPVEPDEMVWQTLLAACRIHGNIDLGEIAAKNILSTQPKSSAAYVLLSNMYTETGSFRNGLQLRKMMKEQGVQKEPGYSCISLEGRVHKFYAGDQEHPQKDDIYLKLVELRKMIKAFGYIPDLKYALRGED</sequence>
<protein>
    <recommendedName>
        <fullName evidence="5">Pentatricopeptide repeat-containing protein</fullName>
    </recommendedName>
</protein>
<dbReference type="InterPro" id="IPR002885">
    <property type="entry name" value="PPR_rpt"/>
</dbReference>
<evidence type="ECO:0000313" key="3">
    <source>
        <dbReference type="EMBL" id="KAL3506635.1"/>
    </source>
</evidence>
<dbReference type="FunFam" id="1.25.40.10:FF:000196">
    <property type="entry name" value="Pentatricopeptide repeat-containing protein At4g14850"/>
    <property type="match status" value="1"/>
</dbReference>
<keyword evidence="4" id="KW-1185">Reference proteome</keyword>
<comment type="caution">
    <text evidence="3">The sequence shown here is derived from an EMBL/GenBank/DDBJ whole genome shotgun (WGS) entry which is preliminary data.</text>
</comment>
<evidence type="ECO:0000256" key="1">
    <source>
        <dbReference type="ARBA" id="ARBA00022737"/>
    </source>
</evidence>
<dbReference type="NCBIfam" id="TIGR00756">
    <property type="entry name" value="PPR"/>
    <property type="match status" value="4"/>
</dbReference>
<reference evidence="3 4" key="1">
    <citation type="submission" date="2024-11" db="EMBL/GenBank/DDBJ databases">
        <title>A near-complete genome assembly of Cinchona calisaya.</title>
        <authorList>
            <person name="Lian D.C."/>
            <person name="Zhao X.W."/>
            <person name="Wei L."/>
        </authorList>
    </citation>
    <scope>NUCLEOTIDE SEQUENCE [LARGE SCALE GENOMIC DNA]</scope>
    <source>
        <tissue evidence="3">Nenye</tissue>
    </source>
</reference>
<evidence type="ECO:0000256" key="2">
    <source>
        <dbReference type="PROSITE-ProRule" id="PRU00708"/>
    </source>
</evidence>
<dbReference type="PANTHER" id="PTHR47926">
    <property type="entry name" value="PENTATRICOPEPTIDE REPEAT-CONTAINING PROTEIN"/>
    <property type="match status" value="1"/>
</dbReference>
<dbReference type="InterPro" id="IPR046960">
    <property type="entry name" value="PPR_At4g14850-like_plant"/>
</dbReference>
<dbReference type="PROSITE" id="PS51375">
    <property type="entry name" value="PPR"/>
    <property type="match status" value="4"/>
</dbReference>
<evidence type="ECO:0008006" key="5">
    <source>
        <dbReference type="Google" id="ProtNLM"/>
    </source>
</evidence>
<dbReference type="Proteomes" id="UP001630127">
    <property type="component" value="Unassembled WGS sequence"/>
</dbReference>
<dbReference type="Pfam" id="PF13041">
    <property type="entry name" value="PPR_2"/>
    <property type="match status" value="4"/>
</dbReference>
<dbReference type="Gene3D" id="1.25.40.10">
    <property type="entry name" value="Tetratricopeptide repeat domain"/>
    <property type="match status" value="5"/>
</dbReference>
<dbReference type="Pfam" id="PF01535">
    <property type="entry name" value="PPR"/>
    <property type="match status" value="4"/>
</dbReference>
<dbReference type="PANTHER" id="PTHR47926:SF395">
    <property type="entry name" value="TETRATRICOPEPTIDE-LIKE HELICAL DOMAIN, DYW DOMAIN PROTEIN-RELATED"/>
    <property type="match status" value="1"/>
</dbReference>
<keyword evidence="1" id="KW-0677">Repeat</keyword>
<dbReference type="AlphaFoldDB" id="A0ABD2YL49"/>
<dbReference type="InterPro" id="IPR046848">
    <property type="entry name" value="E_motif"/>
</dbReference>
<proteinExistence type="predicted"/>
<organism evidence="3 4">
    <name type="scientific">Cinchona calisaya</name>
    <dbReference type="NCBI Taxonomy" id="153742"/>
    <lineage>
        <taxon>Eukaryota</taxon>
        <taxon>Viridiplantae</taxon>
        <taxon>Streptophyta</taxon>
        <taxon>Embryophyta</taxon>
        <taxon>Tracheophyta</taxon>
        <taxon>Spermatophyta</taxon>
        <taxon>Magnoliopsida</taxon>
        <taxon>eudicotyledons</taxon>
        <taxon>Gunneridae</taxon>
        <taxon>Pentapetalae</taxon>
        <taxon>asterids</taxon>
        <taxon>lamiids</taxon>
        <taxon>Gentianales</taxon>
        <taxon>Rubiaceae</taxon>
        <taxon>Cinchonoideae</taxon>
        <taxon>Cinchoneae</taxon>
        <taxon>Cinchona</taxon>
    </lineage>
</organism>
<feature type="repeat" description="PPR" evidence="2">
    <location>
        <begin position="449"/>
        <end position="483"/>
    </location>
</feature>
<feature type="repeat" description="PPR" evidence="2">
    <location>
        <begin position="347"/>
        <end position="381"/>
    </location>
</feature>
<feature type="repeat" description="PPR" evidence="2">
    <location>
        <begin position="550"/>
        <end position="584"/>
    </location>
</feature>
<dbReference type="EMBL" id="JBJUIK010000013">
    <property type="protein sequence ID" value="KAL3506635.1"/>
    <property type="molecule type" value="Genomic_DNA"/>
</dbReference>
<name>A0ABD2YL49_9GENT</name>
<evidence type="ECO:0000313" key="4">
    <source>
        <dbReference type="Proteomes" id="UP001630127"/>
    </source>
</evidence>
<dbReference type="Pfam" id="PF20431">
    <property type="entry name" value="E_motif"/>
    <property type="match status" value="1"/>
</dbReference>
<dbReference type="InterPro" id="IPR011990">
    <property type="entry name" value="TPR-like_helical_dom_sf"/>
</dbReference>
<accession>A0ABD2YL49</accession>
<gene>
    <name evidence="3" type="ORF">ACH5RR_032017</name>
</gene>
<feature type="repeat" description="PPR" evidence="2">
    <location>
        <begin position="244"/>
        <end position="278"/>
    </location>
</feature>
<dbReference type="FunFam" id="1.25.40.10:FF:001093">
    <property type="entry name" value="Pentatricopeptide repeat-containing protein At2g34400"/>
    <property type="match status" value="1"/>
</dbReference>